<dbReference type="RefSeq" id="WP_138593620.1">
    <property type="nucleotide sequence ID" value="NZ_PNBW01000054.1"/>
</dbReference>
<dbReference type="EMBL" id="PNBW01000054">
    <property type="protein sequence ID" value="TMO73815.1"/>
    <property type="molecule type" value="Genomic_DNA"/>
</dbReference>
<reference evidence="2" key="3">
    <citation type="submission" date="2019-09" db="EMBL/GenBank/DDBJ databases">
        <title>Co-occurence of chitin degradation, pigmentation and bioactivity in marine Pseudoalteromonas.</title>
        <authorList>
            <person name="Sonnenschein E.C."/>
            <person name="Bech P.K."/>
        </authorList>
    </citation>
    <scope>NUCLEOTIDE SEQUENCE</scope>
    <source>
        <strain evidence="2">S3790</strain>
    </source>
</reference>
<evidence type="ECO:0000259" key="1">
    <source>
        <dbReference type="Pfam" id="PF00497"/>
    </source>
</evidence>
<dbReference type="SUPFAM" id="SSF53850">
    <property type="entry name" value="Periplasmic binding protein-like II"/>
    <property type="match status" value="1"/>
</dbReference>
<evidence type="ECO:0000313" key="2">
    <source>
        <dbReference type="EMBL" id="TMO62910.1"/>
    </source>
</evidence>
<dbReference type="Gene3D" id="3.40.190.10">
    <property type="entry name" value="Periplasmic binding protein-like II"/>
    <property type="match status" value="2"/>
</dbReference>
<dbReference type="PANTHER" id="PTHR38834:SF3">
    <property type="entry name" value="SOLUTE-BINDING PROTEIN FAMILY 3_N-TERMINAL DOMAIN-CONTAINING PROTEIN"/>
    <property type="match status" value="1"/>
</dbReference>
<accession>A0A5S3UYU1</accession>
<dbReference type="PANTHER" id="PTHR38834">
    <property type="entry name" value="PERIPLASMIC SUBSTRATE BINDING PROTEIN FAMILY 3"/>
    <property type="match status" value="1"/>
</dbReference>
<protein>
    <submittedName>
        <fullName evidence="2">ABC transporter substrate-binding protein</fullName>
    </submittedName>
</protein>
<organism evidence="2 5">
    <name type="scientific">Pseudoalteromonas aurantia</name>
    <dbReference type="NCBI Taxonomy" id="43654"/>
    <lineage>
        <taxon>Bacteria</taxon>
        <taxon>Pseudomonadati</taxon>
        <taxon>Pseudomonadota</taxon>
        <taxon>Gammaproteobacteria</taxon>
        <taxon>Alteromonadales</taxon>
        <taxon>Pseudoalteromonadaceae</taxon>
        <taxon>Pseudoalteromonas</taxon>
    </lineage>
</organism>
<dbReference type="Proteomes" id="UP000307164">
    <property type="component" value="Unassembled WGS sequence"/>
</dbReference>
<reference evidence="4 5" key="1">
    <citation type="submission" date="2018-01" db="EMBL/GenBank/DDBJ databases">
        <authorList>
            <person name="Paulsen S."/>
            <person name="Gram L.K."/>
        </authorList>
    </citation>
    <scope>NUCLEOTIDE SEQUENCE [LARGE SCALE GENOMIC DNA]</scope>
    <source>
        <strain evidence="2 5">S3790</strain>
        <strain evidence="3 4">S3895</strain>
    </source>
</reference>
<evidence type="ECO:0000313" key="3">
    <source>
        <dbReference type="EMBL" id="TMO73815.1"/>
    </source>
</evidence>
<keyword evidence="4" id="KW-1185">Reference proteome</keyword>
<dbReference type="OrthoDB" id="8587856at2"/>
<reference evidence="4 5" key="2">
    <citation type="submission" date="2019-06" db="EMBL/GenBank/DDBJ databases">
        <title>Co-occurence of chitin degradation, pigmentation and bioactivity in marine Pseudoalteromonas.</title>
        <authorList>
            <person name="Sonnenschein E.C."/>
            <person name="Bech P.K."/>
        </authorList>
    </citation>
    <scope>NUCLEOTIDE SEQUENCE [LARGE SCALE GENOMIC DNA]</scope>
    <source>
        <strain evidence="5">S3790</strain>
        <strain evidence="3 4">S3895</strain>
    </source>
</reference>
<name>A0A5S3UYU1_9GAMM</name>
<proteinExistence type="predicted"/>
<comment type="caution">
    <text evidence="2">The sequence shown here is derived from an EMBL/GenBank/DDBJ whole genome shotgun (WGS) entry which is preliminary data.</text>
</comment>
<dbReference type="InterPro" id="IPR001638">
    <property type="entry name" value="Solute-binding_3/MltF_N"/>
</dbReference>
<evidence type="ECO:0000313" key="4">
    <source>
        <dbReference type="Proteomes" id="UP000307164"/>
    </source>
</evidence>
<sequence length="239" mass="27354">MRVIVFIGLFSFYTNAEEPQLQVVTEEWVPYNFTNNKGEIDGRATKKVREILADASISYDIQSYPWARSMKLAQTDRNTMIYSIYRTPEREKLFQWACPLLQPVKEYLFKLKIRKDINLKTLDDAKQYLVSVVRGSVSNEFLIKNGFENGTNIDITADPSSSPRKLLAGYTDLIMTTEYTAFESLKALNVSFDKIEIALEVTNTNNNKACVAFSHTTDKVLVDKVRAALKRHNLRHIGP</sequence>
<dbReference type="Pfam" id="PF00497">
    <property type="entry name" value="SBP_bac_3"/>
    <property type="match status" value="1"/>
</dbReference>
<dbReference type="AlphaFoldDB" id="A0A5S3UYU1"/>
<gene>
    <name evidence="2" type="ORF">CWC19_19795</name>
    <name evidence="3" type="ORF">CWC20_12255</name>
</gene>
<feature type="domain" description="Solute-binding protein family 3/N-terminal" evidence="1">
    <location>
        <begin position="24"/>
        <end position="230"/>
    </location>
</feature>
<dbReference type="EMBL" id="PNBX01000128">
    <property type="protein sequence ID" value="TMO62910.1"/>
    <property type="molecule type" value="Genomic_DNA"/>
</dbReference>
<evidence type="ECO:0000313" key="5">
    <source>
        <dbReference type="Proteomes" id="UP000307217"/>
    </source>
</evidence>
<dbReference type="Proteomes" id="UP000307217">
    <property type="component" value="Unassembled WGS sequence"/>
</dbReference>